<dbReference type="Proteomes" id="UP000319731">
    <property type="component" value="Unassembled WGS sequence"/>
</dbReference>
<dbReference type="GO" id="GO:0051999">
    <property type="term" value="P:mannosyl-inositol phosphorylceramide biosynthetic process"/>
    <property type="evidence" value="ECO:0007669"/>
    <property type="project" value="TreeGrafter"/>
</dbReference>
<sequence length="270" mass="31843">MKELSSNDLHLPFHRYYIKVGRHPSFHRQRLKAWSNTCKRLHPMWEYRLWTDEDNDRIVHEHYVWFLPTYKSFKKPILKVDSVRYMYMHRYGGVYADLDVECLRPMDSLLDAGQVLVPLMSSEYALIHNIPNAWMASVPGHMFWIFMLLNVMKRAKLKDADTRLPEEITGPVPLYETYYNWVENYGVDGLGVTLLAPGLIFPYAWNTKIEAEREVCWAVSSKHNTTACKELLDVKKLGSYTISYWHHSWALTSKEQHLVNAWSGNREEDD</sequence>
<evidence type="ECO:0000313" key="3">
    <source>
        <dbReference type="EMBL" id="TPX34705.1"/>
    </source>
</evidence>
<comment type="caution">
    <text evidence="3">The sequence shown here is derived from an EMBL/GenBank/DDBJ whole genome shotgun (WGS) entry which is preliminary data.</text>
</comment>
<dbReference type="PANTHER" id="PTHR32385:SF23">
    <property type="entry name" value="NUCLEOTIDE-DIPHOSPHO-SUGAR TRANSFERASE"/>
    <property type="match status" value="1"/>
</dbReference>
<dbReference type="InterPro" id="IPR029044">
    <property type="entry name" value="Nucleotide-diphossugar_trans"/>
</dbReference>
<dbReference type="Pfam" id="PF04488">
    <property type="entry name" value="Gly_transf_sug"/>
    <property type="match status" value="1"/>
</dbReference>
<dbReference type="InterPro" id="IPR007577">
    <property type="entry name" value="GlycoTrfase_DXD_sugar-bd_CS"/>
</dbReference>
<dbReference type="GO" id="GO:0000030">
    <property type="term" value="F:mannosyltransferase activity"/>
    <property type="evidence" value="ECO:0007669"/>
    <property type="project" value="TreeGrafter"/>
</dbReference>
<gene>
    <name evidence="3" type="ORF">SmJEL517_g02673</name>
</gene>
<organism evidence="3 4">
    <name type="scientific">Synchytrium microbalum</name>
    <dbReference type="NCBI Taxonomy" id="1806994"/>
    <lineage>
        <taxon>Eukaryota</taxon>
        <taxon>Fungi</taxon>
        <taxon>Fungi incertae sedis</taxon>
        <taxon>Chytridiomycota</taxon>
        <taxon>Chytridiomycota incertae sedis</taxon>
        <taxon>Chytridiomycetes</taxon>
        <taxon>Synchytriales</taxon>
        <taxon>Synchytriaceae</taxon>
        <taxon>Synchytrium</taxon>
    </lineage>
</organism>
<accession>A0A507CAZ7</accession>
<proteinExistence type="inferred from homology"/>
<dbReference type="SUPFAM" id="SSF53448">
    <property type="entry name" value="Nucleotide-diphospho-sugar transferases"/>
    <property type="match status" value="1"/>
</dbReference>
<keyword evidence="2" id="KW-0808">Transferase</keyword>
<dbReference type="AlphaFoldDB" id="A0A507CAZ7"/>
<evidence type="ECO:0000313" key="4">
    <source>
        <dbReference type="Proteomes" id="UP000319731"/>
    </source>
</evidence>
<evidence type="ECO:0008006" key="5">
    <source>
        <dbReference type="Google" id="ProtNLM"/>
    </source>
</evidence>
<evidence type="ECO:0000256" key="1">
    <source>
        <dbReference type="ARBA" id="ARBA00009003"/>
    </source>
</evidence>
<dbReference type="GO" id="GO:0016020">
    <property type="term" value="C:membrane"/>
    <property type="evidence" value="ECO:0007669"/>
    <property type="project" value="GOC"/>
</dbReference>
<dbReference type="GeneID" id="42003898"/>
<dbReference type="EMBL" id="QEAO01000012">
    <property type="protein sequence ID" value="TPX34705.1"/>
    <property type="molecule type" value="Genomic_DNA"/>
</dbReference>
<name>A0A507CAZ7_9FUNG</name>
<evidence type="ECO:0000256" key="2">
    <source>
        <dbReference type="ARBA" id="ARBA00022679"/>
    </source>
</evidence>
<reference evidence="3 4" key="1">
    <citation type="journal article" date="2019" name="Sci. Rep.">
        <title>Comparative genomics of chytrid fungi reveal insights into the obligate biotrophic and pathogenic lifestyle of Synchytrium endobioticum.</title>
        <authorList>
            <person name="van de Vossenberg B.T.L.H."/>
            <person name="Warris S."/>
            <person name="Nguyen H.D.T."/>
            <person name="van Gent-Pelzer M.P.E."/>
            <person name="Joly D.L."/>
            <person name="van de Geest H.C."/>
            <person name="Bonants P.J.M."/>
            <person name="Smith D.S."/>
            <person name="Levesque C.A."/>
            <person name="van der Lee T.A.J."/>
        </authorList>
    </citation>
    <scope>NUCLEOTIDE SEQUENCE [LARGE SCALE GENOMIC DNA]</scope>
    <source>
        <strain evidence="3 4">JEL517</strain>
    </source>
</reference>
<dbReference type="InterPro" id="IPR051706">
    <property type="entry name" value="Glycosyltransferase_domain"/>
</dbReference>
<dbReference type="Gene3D" id="3.90.550.20">
    <property type="match status" value="1"/>
</dbReference>
<dbReference type="PANTHER" id="PTHR32385">
    <property type="entry name" value="MANNOSYL PHOSPHORYLINOSITOL CERAMIDE SYNTHASE"/>
    <property type="match status" value="1"/>
</dbReference>
<keyword evidence="4" id="KW-1185">Reference proteome</keyword>
<protein>
    <recommendedName>
        <fullName evidence="5">Alpha 1,4-glycosyltransferase domain-containing protein</fullName>
    </recommendedName>
</protein>
<dbReference type="RefSeq" id="XP_031025383.1">
    <property type="nucleotide sequence ID" value="XM_031168601.1"/>
</dbReference>
<dbReference type="OrthoDB" id="3647at2759"/>
<comment type="similarity">
    <text evidence="1">Belongs to the glycosyltransferase 32 family.</text>
</comment>